<dbReference type="InterPro" id="IPR004088">
    <property type="entry name" value="KH_dom_type_1"/>
</dbReference>
<dbReference type="CDD" id="cd00105">
    <property type="entry name" value="KH-I"/>
    <property type="match status" value="2"/>
</dbReference>
<keyword evidence="6" id="KW-1185">Reference proteome</keyword>
<evidence type="ECO:0000256" key="3">
    <source>
        <dbReference type="SAM" id="MobiDB-lite"/>
    </source>
</evidence>
<dbReference type="InterPro" id="IPR004087">
    <property type="entry name" value="KH_dom"/>
</dbReference>
<keyword evidence="2" id="KW-0694">RNA-binding</keyword>
<feature type="region of interest" description="Disordered" evidence="3">
    <location>
        <begin position="1"/>
        <end position="175"/>
    </location>
</feature>
<organism evidence="5 6">
    <name type="scientific">Olea europaea subsp. europaea</name>
    <dbReference type="NCBI Taxonomy" id="158383"/>
    <lineage>
        <taxon>Eukaryota</taxon>
        <taxon>Viridiplantae</taxon>
        <taxon>Streptophyta</taxon>
        <taxon>Embryophyta</taxon>
        <taxon>Tracheophyta</taxon>
        <taxon>Spermatophyta</taxon>
        <taxon>Magnoliopsida</taxon>
        <taxon>eudicotyledons</taxon>
        <taxon>Gunneridae</taxon>
        <taxon>Pentapetalae</taxon>
        <taxon>asterids</taxon>
        <taxon>lamiids</taxon>
        <taxon>Lamiales</taxon>
        <taxon>Oleaceae</taxon>
        <taxon>Oleeae</taxon>
        <taxon>Olea</taxon>
    </lineage>
</organism>
<evidence type="ECO:0000256" key="2">
    <source>
        <dbReference type="PROSITE-ProRule" id="PRU00117"/>
    </source>
</evidence>
<dbReference type="GO" id="GO:0003723">
    <property type="term" value="F:RNA binding"/>
    <property type="evidence" value="ECO:0007669"/>
    <property type="project" value="UniProtKB-UniRule"/>
</dbReference>
<comment type="caution">
    <text evidence="5">The sequence shown here is derived from an EMBL/GenBank/DDBJ whole genome shotgun (WGS) entry which is preliminary data.</text>
</comment>
<dbReference type="Gene3D" id="3.30.1370.10">
    <property type="entry name" value="K Homology domain, type 1"/>
    <property type="match status" value="2"/>
</dbReference>
<dbReference type="Pfam" id="PF00013">
    <property type="entry name" value="KH_1"/>
    <property type="match status" value="2"/>
</dbReference>
<dbReference type="AlphaFoldDB" id="A0A8S0UBR4"/>
<feature type="region of interest" description="Disordered" evidence="3">
    <location>
        <begin position="392"/>
        <end position="461"/>
    </location>
</feature>
<proteinExistence type="predicted"/>
<feature type="compositionally biased region" description="Polar residues" evidence="3">
    <location>
        <begin position="125"/>
        <end position="152"/>
    </location>
</feature>
<feature type="compositionally biased region" description="Polar residues" evidence="3">
    <location>
        <begin position="513"/>
        <end position="524"/>
    </location>
</feature>
<evidence type="ECO:0000313" key="6">
    <source>
        <dbReference type="Proteomes" id="UP000594638"/>
    </source>
</evidence>
<evidence type="ECO:0000313" key="5">
    <source>
        <dbReference type="EMBL" id="CAA3015030.1"/>
    </source>
</evidence>
<sequence length="689" mass="73662">MSEELAPSHMDPADDHPKRKLEDLELNSGSEPLVVPRLTANSDLDTVKNATEEEEENGATDESEAKRARFDSNDYNSNETDGVVPTQNGESEDKPREEEVGEPGAMDNNGSCQSGQELAMGAVEMTTSEQLASDQNDNALTKSAEEQGQSKGEAQEPSEELPREDDVPSTELQSESDMQILSHKMEVPSDKVGVIIGKAGDTIRSLQDNTGAKIQIVRDADADPHSATRPLELIGTLENIKKAEKLIKDVIAEADAGGSPSLVARGFSTVQAAGGGEQLEMQVPIEKVGLIIGKGGETIRNLQTRSGARIQLLQQNYPEGDKSRKRTVRVTGNKKQIETATEMIKEVMNQTIRQSPLSSGYNQQAFHPRGSVASQWGPRGPHQAQFSAYDYLQRGPNPSQNSLYPPQAYGQYPPQQAPRNSYGPSWEQRPPATMQGPSPQINYGQPTPYSQTPAQHFGLPGYSEVKYDDYVSSQQFGNTGSQPTAYAQSGTYSGYGSQDQYGKPPMYDVQPQVHHSQSYGQPRPNQLGEVSYQGPAAPSQAYGQTVPPQQPYPYVSTGPVQHSYAPYGSVPPADGYSHPPSTTASGSGYPVQGGQPVAGYGQPGGQQTPAYIQAGPTGGYGSYPSTQPGHNEQPAANTTAYGYQGQIDPAYGSAQGPAGYGAPATGQSVYTQPAPAQAGYNVPQSGGYQ</sequence>
<feature type="compositionally biased region" description="Polar residues" evidence="3">
    <location>
        <begin position="73"/>
        <end position="89"/>
    </location>
</feature>
<dbReference type="OrthoDB" id="5204190at2759"/>
<feature type="compositionally biased region" description="Polar residues" evidence="3">
    <location>
        <begin position="473"/>
        <end position="500"/>
    </location>
</feature>
<feature type="domain" description="K Homology" evidence="4">
    <location>
        <begin position="275"/>
        <end position="349"/>
    </location>
</feature>
<dbReference type="InterPro" id="IPR036612">
    <property type="entry name" value="KH_dom_type_1_sf"/>
</dbReference>
<gene>
    <name evidence="5" type="ORF">OLEA9_A037938</name>
</gene>
<feature type="domain" description="K Homology" evidence="4">
    <location>
        <begin position="179"/>
        <end position="252"/>
    </location>
</feature>
<dbReference type="SMART" id="SM00322">
    <property type="entry name" value="KH"/>
    <property type="match status" value="2"/>
</dbReference>
<feature type="compositionally biased region" description="Basic and acidic residues" evidence="3">
    <location>
        <begin position="63"/>
        <end position="72"/>
    </location>
</feature>
<dbReference type="PANTHER" id="PTHR10288">
    <property type="entry name" value="KH DOMAIN CONTAINING RNA BINDING PROTEIN"/>
    <property type="match status" value="1"/>
</dbReference>
<dbReference type="Gramene" id="OE9A037938T1">
    <property type="protein sequence ID" value="OE9A037938C1"/>
    <property type="gene ID" value="OE9A037938"/>
</dbReference>
<feature type="compositionally biased region" description="Acidic residues" evidence="3">
    <location>
        <begin position="52"/>
        <end position="62"/>
    </location>
</feature>
<keyword evidence="1" id="KW-0677">Repeat</keyword>
<evidence type="ECO:0000259" key="4">
    <source>
        <dbReference type="SMART" id="SM00322"/>
    </source>
</evidence>
<dbReference type="PROSITE" id="PS50084">
    <property type="entry name" value="KH_TYPE_1"/>
    <property type="match status" value="2"/>
</dbReference>
<name>A0A8S0UBR4_OLEEU</name>
<reference evidence="5 6" key="1">
    <citation type="submission" date="2019-12" db="EMBL/GenBank/DDBJ databases">
        <authorList>
            <person name="Alioto T."/>
            <person name="Alioto T."/>
            <person name="Gomez Garrido J."/>
        </authorList>
    </citation>
    <scope>NUCLEOTIDE SEQUENCE [LARGE SCALE GENOMIC DNA]</scope>
</reference>
<feature type="compositionally biased region" description="Polar residues" evidence="3">
    <location>
        <begin position="435"/>
        <end position="454"/>
    </location>
</feature>
<feature type="region of interest" description="Disordered" evidence="3">
    <location>
        <begin position="473"/>
        <end position="689"/>
    </location>
</feature>
<feature type="compositionally biased region" description="Low complexity" evidence="3">
    <location>
        <begin position="404"/>
        <end position="418"/>
    </location>
</feature>
<feature type="compositionally biased region" description="Basic and acidic residues" evidence="3">
    <location>
        <begin position="11"/>
        <end position="23"/>
    </location>
</feature>
<evidence type="ECO:0000256" key="1">
    <source>
        <dbReference type="ARBA" id="ARBA00022737"/>
    </source>
</evidence>
<protein>
    <submittedName>
        <fullName evidence="5">Far upstream element-binding protein 1</fullName>
    </submittedName>
</protein>
<dbReference type="EMBL" id="CACTIH010007521">
    <property type="protein sequence ID" value="CAA3015030.1"/>
    <property type="molecule type" value="Genomic_DNA"/>
</dbReference>
<dbReference type="Proteomes" id="UP000594638">
    <property type="component" value="Unassembled WGS sequence"/>
</dbReference>
<accession>A0A8S0UBR4</accession>
<dbReference type="SUPFAM" id="SSF54791">
    <property type="entry name" value="Eukaryotic type KH-domain (KH-domain type I)"/>
    <property type="match status" value="2"/>
</dbReference>
<feature type="compositionally biased region" description="Polar residues" evidence="3">
    <location>
        <begin position="623"/>
        <end position="641"/>
    </location>
</feature>